<feature type="chain" id="PRO_5039251479" description="Serine/threonine protein kinase" evidence="2">
    <location>
        <begin position="21"/>
        <end position="241"/>
    </location>
</feature>
<gene>
    <name evidence="3" type="ORF">AS594_15100</name>
</gene>
<feature type="compositionally biased region" description="Low complexity" evidence="1">
    <location>
        <begin position="45"/>
        <end position="72"/>
    </location>
</feature>
<evidence type="ECO:0008006" key="5">
    <source>
        <dbReference type="Google" id="ProtNLM"/>
    </source>
</evidence>
<keyword evidence="2" id="KW-0732">Signal</keyword>
<feature type="signal peptide" evidence="2">
    <location>
        <begin position="1"/>
        <end position="20"/>
    </location>
</feature>
<feature type="region of interest" description="Disordered" evidence="1">
    <location>
        <begin position="29"/>
        <end position="101"/>
    </location>
</feature>
<accession>A0A1E5P7Y0</accession>
<evidence type="ECO:0000256" key="2">
    <source>
        <dbReference type="SAM" id="SignalP"/>
    </source>
</evidence>
<dbReference type="AlphaFoldDB" id="A0A1E5P7Y0"/>
<evidence type="ECO:0000313" key="3">
    <source>
        <dbReference type="EMBL" id="OEJ25628.1"/>
    </source>
</evidence>
<dbReference type="Proteomes" id="UP000095759">
    <property type="component" value="Unassembled WGS sequence"/>
</dbReference>
<name>A0A1E5P7Y0_9ACTN</name>
<sequence length="241" mass="26013">MRVWAVTLTAAFLIGGGATAGVMLLSDDDGAGPSQSRDDKPLVVTSDAPTEEAATPPASDAPASPPATTATPGQEIPDPPEVRETTAPPPAPEAPAGYRRVSDPAGFSLAVPDVWSRQGADRGQITYAGSTGMEHLLIGVVRNAPYASSYDNFLTIERKARANQKDFRRLRLEHNTFQGRPGAIWEYTFTDKQTGETLHAIDQGYIAANGTDYSIYTKARDRDWPYARRTFETALATWSLD</sequence>
<evidence type="ECO:0000313" key="4">
    <source>
        <dbReference type="Proteomes" id="UP000095759"/>
    </source>
</evidence>
<reference evidence="3 4" key="1">
    <citation type="submission" date="2016-08" db="EMBL/GenBank/DDBJ databases">
        <title>Complete genome sequence of Streptomyces agglomeratus strain 6-3-2, a novel anti-MRSA actinomycete isolated from Wuli of Tebit, China.</title>
        <authorList>
            <person name="Chen X."/>
        </authorList>
    </citation>
    <scope>NUCLEOTIDE SEQUENCE [LARGE SCALE GENOMIC DNA]</scope>
    <source>
        <strain evidence="3 4">6-3-2</strain>
    </source>
</reference>
<protein>
    <recommendedName>
        <fullName evidence="5">Serine/threonine protein kinase</fullName>
    </recommendedName>
</protein>
<comment type="caution">
    <text evidence="3">The sequence shown here is derived from an EMBL/GenBank/DDBJ whole genome shotgun (WGS) entry which is preliminary data.</text>
</comment>
<dbReference type="STRING" id="285458.BGM19_21715"/>
<organism evidence="3 4">
    <name type="scientific">Streptomyces agglomeratus</name>
    <dbReference type="NCBI Taxonomy" id="285458"/>
    <lineage>
        <taxon>Bacteria</taxon>
        <taxon>Bacillati</taxon>
        <taxon>Actinomycetota</taxon>
        <taxon>Actinomycetes</taxon>
        <taxon>Kitasatosporales</taxon>
        <taxon>Streptomycetaceae</taxon>
        <taxon>Streptomyces</taxon>
    </lineage>
</organism>
<keyword evidence="4" id="KW-1185">Reference proteome</keyword>
<dbReference type="EMBL" id="MEHJ01000001">
    <property type="protein sequence ID" value="OEJ25628.1"/>
    <property type="molecule type" value="Genomic_DNA"/>
</dbReference>
<evidence type="ECO:0000256" key="1">
    <source>
        <dbReference type="SAM" id="MobiDB-lite"/>
    </source>
</evidence>
<proteinExistence type="predicted"/>